<gene>
    <name evidence="2" type="ORF">FRZ61_01150</name>
</gene>
<proteinExistence type="predicted"/>
<evidence type="ECO:0008006" key="4">
    <source>
        <dbReference type="Google" id="ProtNLM"/>
    </source>
</evidence>
<dbReference type="AlphaFoldDB" id="A0A5J6MVM3"/>
<evidence type="ECO:0000313" key="2">
    <source>
        <dbReference type="EMBL" id="QEX20200.1"/>
    </source>
</evidence>
<keyword evidence="3" id="KW-1185">Reference proteome</keyword>
<evidence type="ECO:0000256" key="1">
    <source>
        <dbReference type="SAM" id="MobiDB-lite"/>
    </source>
</evidence>
<name>A0A5J6MVM3_9PROT</name>
<sequence length="184" mass="20858">MRQNTLPMQKGKNLGGDMNNPRRGNGLFVDESQQVPPGWIDYNGHMSLIYYPQAFEHAFSPIYEELALGREMIAATGISLFTAEQHLTFKREVFSGDPLRITTQLIDFGGKSCQWIQAMFHAREGYLSSTCEHLMLFVDIKQRRAAEMPEAASRTLDRVLAAHRHIPAPAETGRHIAMRSQGRR</sequence>
<feature type="region of interest" description="Disordered" evidence="1">
    <location>
        <begin position="1"/>
        <end position="23"/>
    </location>
</feature>
<dbReference type="SUPFAM" id="SSF54637">
    <property type="entry name" value="Thioesterase/thiol ester dehydrase-isomerase"/>
    <property type="match status" value="1"/>
</dbReference>
<dbReference type="EMBL" id="CP042582">
    <property type="protein sequence ID" value="QEX20200.1"/>
    <property type="molecule type" value="Genomic_DNA"/>
</dbReference>
<dbReference type="Pfam" id="PF13279">
    <property type="entry name" value="4HBT_2"/>
    <property type="match status" value="1"/>
</dbReference>
<organism evidence="2 3">
    <name type="scientific">Hypericibacter adhaerens</name>
    <dbReference type="NCBI Taxonomy" id="2602016"/>
    <lineage>
        <taxon>Bacteria</taxon>
        <taxon>Pseudomonadati</taxon>
        <taxon>Pseudomonadota</taxon>
        <taxon>Alphaproteobacteria</taxon>
        <taxon>Rhodospirillales</taxon>
        <taxon>Dongiaceae</taxon>
        <taxon>Hypericibacter</taxon>
    </lineage>
</organism>
<accession>A0A5J6MVM3</accession>
<protein>
    <recommendedName>
        <fullName evidence="4">Thioesterase</fullName>
    </recommendedName>
</protein>
<evidence type="ECO:0000313" key="3">
    <source>
        <dbReference type="Proteomes" id="UP000325797"/>
    </source>
</evidence>
<dbReference type="PANTHER" id="PTHR31793:SF2">
    <property type="entry name" value="BLR1345 PROTEIN"/>
    <property type="match status" value="1"/>
</dbReference>
<dbReference type="InterPro" id="IPR029069">
    <property type="entry name" value="HotDog_dom_sf"/>
</dbReference>
<dbReference type="GO" id="GO:0047617">
    <property type="term" value="F:fatty acyl-CoA hydrolase activity"/>
    <property type="evidence" value="ECO:0007669"/>
    <property type="project" value="TreeGrafter"/>
</dbReference>
<dbReference type="PANTHER" id="PTHR31793">
    <property type="entry name" value="4-HYDROXYBENZOYL-COA THIOESTERASE FAMILY MEMBER"/>
    <property type="match status" value="1"/>
</dbReference>
<dbReference type="Gene3D" id="3.10.129.10">
    <property type="entry name" value="Hotdog Thioesterase"/>
    <property type="match status" value="1"/>
</dbReference>
<dbReference type="InterPro" id="IPR050563">
    <property type="entry name" value="4-hydroxybenzoyl-CoA_TE"/>
</dbReference>
<dbReference type="CDD" id="cd00586">
    <property type="entry name" value="4HBT"/>
    <property type="match status" value="1"/>
</dbReference>
<reference evidence="2 3" key="1">
    <citation type="submission" date="2019-08" db="EMBL/GenBank/DDBJ databases">
        <title>Hyperibacter terrae gen. nov., sp. nov. and Hyperibacter viscosus sp. nov., two new members in the family Rhodospirillaceae isolated from the rhizosphere of Hypericum perforatum.</title>
        <authorList>
            <person name="Noviana Z."/>
        </authorList>
    </citation>
    <scope>NUCLEOTIDE SEQUENCE [LARGE SCALE GENOMIC DNA]</scope>
    <source>
        <strain evidence="2 3">R5959</strain>
    </source>
</reference>
<dbReference type="Proteomes" id="UP000325797">
    <property type="component" value="Chromosome"/>
</dbReference>
<dbReference type="KEGG" id="hadh:FRZ61_01150"/>